<keyword evidence="3" id="KW-1185">Reference proteome</keyword>
<feature type="compositionally biased region" description="Low complexity" evidence="1">
    <location>
        <begin position="527"/>
        <end position="536"/>
    </location>
</feature>
<dbReference type="Proteomes" id="UP000467240">
    <property type="component" value="Unassembled WGS sequence"/>
</dbReference>
<dbReference type="InterPro" id="IPR038389">
    <property type="entry name" value="PSMG2_sf"/>
</dbReference>
<feature type="region of interest" description="Disordered" evidence="1">
    <location>
        <begin position="1"/>
        <end position="29"/>
    </location>
</feature>
<sequence length="553" mass="58722">MRDPRVLVERDAGLAEDPRRGLQARSDERGLALGIERCDPVIDQERPLRGLPVGFGVDDGAVHVPEDGRRRLGGHDAPVYGRPPRRSGAEPYPWANDVPDDRTSVHDDPTNPAGESAASDDRFASGRILVVALQGWNDAGESATAALGALGELFGGGRLVARIDDEHYFDYSINRPHVVRGADGERAIDWPSVDIVAAVAPGEVPAVDDEFLDVEPAAAADAVVDSVNPPPLWDDDEDEAVDDLGNLAGDAELRVTASNIDSLYLLTGPEPTLQWRRFAAEVLRVCQDEHITRVVLVGALLADVPHTRPIGVFVSSEDPEVRAEFDVGRSNYQGPTGVLSVLSMLARTNGMPAVSVWASVPHYAHQSPSPKATLALLDKLEEILDVTIPRAELTDLAREWEQDVDSATSQDPEIVEYVTYLERAYDTVEAPEASGEAIAKEFERFLRSGDGRGPASQAINTAPWTAPVARPSGASDARDDVESGGDEEPAAGTSDAESAGTAAPDTSETTEPTEQDASDAGSDDAPDGPSDAGEAPNGTDPDGDEPVADGPER</sequence>
<evidence type="ECO:0000256" key="1">
    <source>
        <dbReference type="SAM" id="MobiDB-lite"/>
    </source>
</evidence>
<name>A0A7J5C187_9MICO</name>
<organism evidence="2 3">
    <name type="scientific">Pseudoclavibacter chungangensis</name>
    <dbReference type="NCBI Taxonomy" id="587635"/>
    <lineage>
        <taxon>Bacteria</taxon>
        <taxon>Bacillati</taxon>
        <taxon>Actinomycetota</taxon>
        <taxon>Actinomycetes</taxon>
        <taxon>Micrococcales</taxon>
        <taxon>Microbacteriaceae</taxon>
        <taxon>Pseudoclavibacter</taxon>
    </lineage>
</organism>
<dbReference type="OrthoDB" id="150941at2"/>
<accession>A0A7J5C187</accession>
<dbReference type="SUPFAM" id="SSF159659">
    <property type="entry name" value="Cgl1923-like"/>
    <property type="match status" value="2"/>
</dbReference>
<dbReference type="InterPro" id="IPR019151">
    <property type="entry name" value="Proteasome_assmbl_chaperone_2"/>
</dbReference>
<gene>
    <name evidence="2" type="ORF">F8O01_04485</name>
</gene>
<feature type="compositionally biased region" description="Basic and acidic residues" evidence="1">
    <location>
        <begin position="62"/>
        <end position="74"/>
    </location>
</feature>
<dbReference type="Gene3D" id="3.40.50.10900">
    <property type="entry name" value="PAC-like subunit"/>
    <property type="match status" value="1"/>
</dbReference>
<feature type="compositionally biased region" description="Basic and acidic residues" evidence="1">
    <location>
        <begin position="99"/>
        <end position="109"/>
    </location>
</feature>
<feature type="region of interest" description="Disordered" evidence="1">
    <location>
        <begin position="449"/>
        <end position="553"/>
    </location>
</feature>
<evidence type="ECO:0000313" key="2">
    <source>
        <dbReference type="EMBL" id="KAB1660183.1"/>
    </source>
</evidence>
<protein>
    <recommendedName>
        <fullName evidence="4">PAC2 family protein</fullName>
    </recommendedName>
</protein>
<dbReference type="Pfam" id="PF09754">
    <property type="entry name" value="PAC2"/>
    <property type="match status" value="1"/>
</dbReference>
<evidence type="ECO:0000313" key="3">
    <source>
        <dbReference type="Proteomes" id="UP000467240"/>
    </source>
</evidence>
<comment type="caution">
    <text evidence="2">The sequence shown here is derived from an EMBL/GenBank/DDBJ whole genome shotgun (WGS) entry which is preliminary data.</text>
</comment>
<proteinExistence type="predicted"/>
<dbReference type="AlphaFoldDB" id="A0A7J5C187"/>
<feature type="compositionally biased region" description="Acidic residues" evidence="1">
    <location>
        <begin position="511"/>
        <end position="526"/>
    </location>
</feature>
<dbReference type="EMBL" id="WBJZ01000004">
    <property type="protein sequence ID" value="KAB1660183.1"/>
    <property type="molecule type" value="Genomic_DNA"/>
</dbReference>
<evidence type="ECO:0008006" key="4">
    <source>
        <dbReference type="Google" id="ProtNLM"/>
    </source>
</evidence>
<reference evidence="2 3" key="1">
    <citation type="submission" date="2019-09" db="EMBL/GenBank/DDBJ databases">
        <title>Phylogeny of genus Pseudoclavibacter and closely related genus.</title>
        <authorList>
            <person name="Li Y."/>
        </authorList>
    </citation>
    <scope>NUCLEOTIDE SEQUENCE [LARGE SCALE GENOMIC DNA]</scope>
    <source>
        <strain evidence="2 3">DSM 23821</strain>
    </source>
</reference>
<feature type="region of interest" description="Disordered" evidence="1">
    <location>
        <begin position="62"/>
        <end position="119"/>
    </location>
</feature>